<reference evidence="2" key="1">
    <citation type="submission" date="2022-07" db="EMBL/GenBank/DDBJ databases">
        <title>Genome Sequence of Physisporinus lineatus.</title>
        <authorList>
            <person name="Buettner E."/>
        </authorList>
    </citation>
    <scope>NUCLEOTIDE SEQUENCE</scope>
    <source>
        <strain evidence="2">VT162</strain>
    </source>
</reference>
<feature type="domain" description="Fungal-type protein kinase" evidence="1">
    <location>
        <begin position="142"/>
        <end position="479"/>
    </location>
</feature>
<keyword evidence="3" id="KW-1185">Reference proteome</keyword>
<dbReference type="InterPro" id="IPR040976">
    <property type="entry name" value="Pkinase_fungal"/>
</dbReference>
<accession>A0AAD5YAC5</accession>
<dbReference type="InterPro" id="IPR011009">
    <property type="entry name" value="Kinase-like_dom_sf"/>
</dbReference>
<proteinExistence type="predicted"/>
<name>A0AAD5YAC5_9APHY</name>
<dbReference type="PANTHER" id="PTHR38248">
    <property type="entry name" value="FUNK1 6"/>
    <property type="match status" value="1"/>
</dbReference>
<dbReference type="EMBL" id="JANAWD010000465">
    <property type="protein sequence ID" value="KAJ3479063.1"/>
    <property type="molecule type" value="Genomic_DNA"/>
</dbReference>
<evidence type="ECO:0000313" key="3">
    <source>
        <dbReference type="Proteomes" id="UP001212997"/>
    </source>
</evidence>
<dbReference type="Pfam" id="PF17667">
    <property type="entry name" value="Pkinase_fungal"/>
    <property type="match status" value="1"/>
</dbReference>
<dbReference type="AlphaFoldDB" id="A0AAD5YAC5"/>
<dbReference type="SUPFAM" id="SSF56112">
    <property type="entry name" value="Protein kinase-like (PK-like)"/>
    <property type="match status" value="1"/>
</dbReference>
<evidence type="ECO:0000313" key="2">
    <source>
        <dbReference type="EMBL" id="KAJ3479063.1"/>
    </source>
</evidence>
<dbReference type="PANTHER" id="PTHR38248:SF2">
    <property type="entry name" value="FUNK1 11"/>
    <property type="match status" value="1"/>
</dbReference>
<organism evidence="2 3">
    <name type="scientific">Meripilus lineatus</name>
    <dbReference type="NCBI Taxonomy" id="2056292"/>
    <lineage>
        <taxon>Eukaryota</taxon>
        <taxon>Fungi</taxon>
        <taxon>Dikarya</taxon>
        <taxon>Basidiomycota</taxon>
        <taxon>Agaricomycotina</taxon>
        <taxon>Agaricomycetes</taxon>
        <taxon>Polyporales</taxon>
        <taxon>Meripilaceae</taxon>
        <taxon>Meripilus</taxon>
    </lineage>
</organism>
<sequence>MDSKQIRQVQKLSKEAFKTPKISTYSHLISAFTPVLGRGYVLRDTNHRSVNTEETPKFDLAIYKKHPNSHPETKCHEFSGMDDEAKRKISAVNDTRLPHIARCCPRHVVVSFDIEMGDIHAFGKTSHDPFLPSFQNAELSRGQIAKRAGFVQRHQHRIFLFTVYIYKRTARIIRWDRAGAIVTEPFNFIEDPTFLLSFLRGVAEMTPEELGYDPTVFHATKGEIIALKECTFPEGLQSLYDEAFHSQFSTIQKVIVRGAAFLIGDFHYASTSPVGRGTKGYVAYDITNKKLCYLKDSWPSSGGHPEHETYKKLQDARVKRIATCGPAGYVKPTQMTITQLYFEDDKMKLISDRQHYRIVLHEVGLPLSSYKHSGSFCVFIFQAFFAHYQAWNAGVLHRDISDTNIIIQVLDSGLRQALLVDWDLCKYKDEVESETKLLTAPTRSGAWPFVSALRLAFPDKKAHSVSDDLESFVHLITFMAVRFHVHNLTREEKLYEDFVITMYYDSYQDPQGRDIGGYHKLIFMQGDTGHFPKFKQSLGLSKLITDLLDLCCRHYTAMSSQIAEWQADRDTEEVETKEAEDWELFGGPFKEEEELASGITLSSGSEQKKVVEKRSGELVLNTHVAMYDVLFRAQKEIRRVAKTQQKNDINWPVSDKTQDQMPKRLNLRVFKASKEGTRKNMN</sequence>
<evidence type="ECO:0000259" key="1">
    <source>
        <dbReference type="Pfam" id="PF17667"/>
    </source>
</evidence>
<protein>
    <recommendedName>
        <fullName evidence="1">Fungal-type protein kinase domain-containing protein</fullName>
    </recommendedName>
</protein>
<gene>
    <name evidence="2" type="ORF">NLI96_g9326</name>
</gene>
<dbReference type="Proteomes" id="UP001212997">
    <property type="component" value="Unassembled WGS sequence"/>
</dbReference>
<comment type="caution">
    <text evidence="2">The sequence shown here is derived from an EMBL/GenBank/DDBJ whole genome shotgun (WGS) entry which is preliminary data.</text>
</comment>